<dbReference type="Pfam" id="PF02566">
    <property type="entry name" value="OsmC"/>
    <property type="match status" value="1"/>
</dbReference>
<gene>
    <name evidence="2" type="ORF">F6X53_18625</name>
</gene>
<evidence type="ECO:0000313" key="2">
    <source>
        <dbReference type="EMBL" id="KAB1077526.1"/>
    </source>
</evidence>
<comment type="similarity">
    <text evidence="1">Belongs to the OsmC/Ohr family.</text>
</comment>
<evidence type="ECO:0000313" key="3">
    <source>
        <dbReference type="Proteomes" id="UP000474159"/>
    </source>
</evidence>
<name>A0A6L3SV22_9HYPH</name>
<dbReference type="SUPFAM" id="SSF82784">
    <property type="entry name" value="OsmC-like"/>
    <property type="match status" value="1"/>
</dbReference>
<protein>
    <submittedName>
        <fullName evidence="2">Organic hydroperoxide resistance protein</fullName>
    </submittedName>
</protein>
<dbReference type="PANTHER" id="PTHR33797:SF2">
    <property type="entry name" value="ORGANIC HYDROPEROXIDE RESISTANCE PROTEIN-LIKE"/>
    <property type="match status" value="1"/>
</dbReference>
<sequence>MQALYTAHAHATGGREGSAATDDGKLGLTLSTPKELGGAGGHGTNPEQLFAAGYAACFLGAIKFVAAQDKLTISDDAKVESTVGIGKRPDGTGFGLTVTLKATLPGLDSATAQDLVKRADVVCPYSHATRGNIRVDISAA</sequence>
<dbReference type="GO" id="GO:0006979">
    <property type="term" value="P:response to oxidative stress"/>
    <property type="evidence" value="ECO:0007669"/>
    <property type="project" value="InterPro"/>
</dbReference>
<proteinExistence type="inferred from homology"/>
<dbReference type="EMBL" id="VZZK01000020">
    <property type="protein sequence ID" value="KAB1077526.1"/>
    <property type="molecule type" value="Genomic_DNA"/>
</dbReference>
<dbReference type="InterPro" id="IPR036102">
    <property type="entry name" value="OsmC/Ohrsf"/>
</dbReference>
<dbReference type="RefSeq" id="WP_151001693.1">
    <property type="nucleotide sequence ID" value="NZ_BPQY01000077.1"/>
</dbReference>
<dbReference type="PANTHER" id="PTHR33797">
    <property type="entry name" value="ORGANIC HYDROPEROXIDE RESISTANCE PROTEIN-LIKE"/>
    <property type="match status" value="1"/>
</dbReference>
<dbReference type="NCBIfam" id="TIGR03561">
    <property type="entry name" value="organ_hyd_perox"/>
    <property type="match status" value="1"/>
</dbReference>
<dbReference type="InterPro" id="IPR019953">
    <property type="entry name" value="OHR"/>
</dbReference>
<dbReference type="AlphaFoldDB" id="A0A6L3SV22"/>
<dbReference type="Proteomes" id="UP000474159">
    <property type="component" value="Unassembled WGS sequence"/>
</dbReference>
<dbReference type="InterPro" id="IPR003718">
    <property type="entry name" value="OsmC/Ohr_fam"/>
</dbReference>
<keyword evidence="3" id="KW-1185">Reference proteome</keyword>
<accession>A0A6L3SV22</accession>
<dbReference type="OrthoDB" id="9797508at2"/>
<comment type="caution">
    <text evidence="2">The sequence shown here is derived from an EMBL/GenBank/DDBJ whole genome shotgun (WGS) entry which is preliminary data.</text>
</comment>
<dbReference type="InterPro" id="IPR015946">
    <property type="entry name" value="KH_dom-like_a/b"/>
</dbReference>
<reference evidence="2 3" key="1">
    <citation type="submission" date="2019-09" db="EMBL/GenBank/DDBJ databases">
        <title>YIM 48816 draft genome.</title>
        <authorList>
            <person name="Jiang L."/>
        </authorList>
    </citation>
    <scope>NUCLEOTIDE SEQUENCE [LARGE SCALE GENOMIC DNA]</scope>
    <source>
        <strain evidence="2 3">YIM 48816</strain>
    </source>
</reference>
<dbReference type="Gene3D" id="3.30.300.20">
    <property type="match status" value="1"/>
</dbReference>
<organism evidence="2 3">
    <name type="scientific">Methylobacterium soli</name>
    <dbReference type="NCBI Taxonomy" id="553447"/>
    <lineage>
        <taxon>Bacteria</taxon>
        <taxon>Pseudomonadati</taxon>
        <taxon>Pseudomonadota</taxon>
        <taxon>Alphaproteobacteria</taxon>
        <taxon>Hyphomicrobiales</taxon>
        <taxon>Methylobacteriaceae</taxon>
        <taxon>Methylobacterium</taxon>
    </lineage>
</organism>
<evidence type="ECO:0000256" key="1">
    <source>
        <dbReference type="ARBA" id="ARBA00007378"/>
    </source>
</evidence>
<dbReference type="Gene3D" id="2.20.25.10">
    <property type="match status" value="1"/>
</dbReference>